<comment type="subcellular location">
    <subcellularLocation>
        <location evidence="1">Secreted</location>
    </subcellularLocation>
</comment>
<evidence type="ECO:0000256" key="1">
    <source>
        <dbReference type="ARBA" id="ARBA00004613"/>
    </source>
</evidence>
<dbReference type="InterPro" id="IPR050708">
    <property type="entry name" value="T6SS_VgrG/RHS"/>
</dbReference>
<dbReference type="PANTHER" id="PTHR32305">
    <property type="match status" value="1"/>
</dbReference>
<feature type="domain" description="Gp5/Type VI secretion system Vgr protein OB-fold" evidence="4">
    <location>
        <begin position="394"/>
        <end position="459"/>
    </location>
</feature>
<dbReference type="SUPFAM" id="SSF69349">
    <property type="entry name" value="Phage fibre proteins"/>
    <property type="match status" value="1"/>
</dbReference>
<dbReference type="Gene3D" id="3.55.50.10">
    <property type="entry name" value="Baseplate protein-like domains"/>
    <property type="match status" value="1"/>
</dbReference>
<name>A0A853IA63_9GAMM</name>
<dbReference type="EMBL" id="JACCKB010000047">
    <property type="protein sequence ID" value="NYZ68682.1"/>
    <property type="molecule type" value="Genomic_DNA"/>
</dbReference>
<dbReference type="Proteomes" id="UP000569732">
    <property type="component" value="Unassembled WGS sequence"/>
</dbReference>
<dbReference type="NCBIfam" id="TIGR03361">
    <property type="entry name" value="VI_Rhs_Vgr"/>
    <property type="match status" value="1"/>
</dbReference>
<dbReference type="RefSeq" id="WP_180570684.1">
    <property type="nucleotide sequence ID" value="NZ_JACCKB010000047.1"/>
</dbReference>
<dbReference type="InterPro" id="IPR006531">
    <property type="entry name" value="Gp5/Vgr_OB"/>
</dbReference>
<dbReference type="Pfam" id="PF22178">
    <property type="entry name" value="Gp5_trimer_C"/>
    <property type="match status" value="1"/>
</dbReference>
<evidence type="ECO:0000313" key="6">
    <source>
        <dbReference type="EMBL" id="NYZ68682.1"/>
    </source>
</evidence>
<dbReference type="InterPro" id="IPR037026">
    <property type="entry name" value="Vgr_OB-fold_dom_sf"/>
</dbReference>
<evidence type="ECO:0000256" key="2">
    <source>
        <dbReference type="ARBA" id="ARBA00005558"/>
    </source>
</evidence>
<dbReference type="SUPFAM" id="SSF69279">
    <property type="entry name" value="Phage tail proteins"/>
    <property type="match status" value="2"/>
</dbReference>
<dbReference type="SUPFAM" id="SSF69255">
    <property type="entry name" value="gp5 N-terminal domain-like"/>
    <property type="match status" value="1"/>
</dbReference>
<gene>
    <name evidence="6" type="primary">tssI</name>
    <name evidence="6" type="ORF">H0A36_21935</name>
</gene>
<dbReference type="InterPro" id="IPR006533">
    <property type="entry name" value="T6SS_Vgr_RhsGE"/>
</dbReference>
<dbReference type="InterPro" id="IPR017847">
    <property type="entry name" value="T6SS_RhsGE_Vgr_subset"/>
</dbReference>
<protein>
    <submittedName>
        <fullName evidence="6">Type VI secretion system tip protein VgrG</fullName>
    </submittedName>
</protein>
<reference evidence="6 7" key="1">
    <citation type="submission" date="2020-07" db="EMBL/GenBank/DDBJ databases">
        <title>Endozoicomonas sp. nov., isolated from sediment.</title>
        <authorList>
            <person name="Gu T."/>
        </authorList>
    </citation>
    <scope>NUCLEOTIDE SEQUENCE [LARGE SCALE GENOMIC DNA]</scope>
    <source>
        <strain evidence="6 7">SM1973</strain>
    </source>
</reference>
<dbReference type="Gene3D" id="2.40.50.230">
    <property type="entry name" value="Gp5 N-terminal domain"/>
    <property type="match status" value="1"/>
</dbReference>
<keyword evidence="7" id="KW-1185">Reference proteome</keyword>
<dbReference type="Gene3D" id="2.30.110.50">
    <property type="match status" value="1"/>
</dbReference>
<comment type="similarity">
    <text evidence="2">Belongs to the VgrG protein family.</text>
</comment>
<dbReference type="Pfam" id="PF05954">
    <property type="entry name" value="Phage_GPD"/>
    <property type="match status" value="1"/>
</dbReference>
<evidence type="ECO:0000259" key="5">
    <source>
        <dbReference type="Pfam" id="PF22178"/>
    </source>
</evidence>
<dbReference type="GO" id="GO:0005576">
    <property type="term" value="C:extracellular region"/>
    <property type="evidence" value="ECO:0007669"/>
    <property type="project" value="UniProtKB-SubCell"/>
</dbReference>
<feature type="domain" description="Gp5/Type VI secretion system Vgr C-terminal trimerisation" evidence="5">
    <location>
        <begin position="476"/>
        <end position="584"/>
    </location>
</feature>
<dbReference type="NCBIfam" id="TIGR01646">
    <property type="entry name" value="vgr_GE"/>
    <property type="match status" value="1"/>
</dbReference>
<dbReference type="AlphaFoldDB" id="A0A853IA63"/>
<dbReference type="InterPro" id="IPR054030">
    <property type="entry name" value="Gp5_Vgr_C"/>
</dbReference>
<organism evidence="6 7">
    <name type="scientific">Spartinivicinus marinus</name>
    <dbReference type="NCBI Taxonomy" id="2994442"/>
    <lineage>
        <taxon>Bacteria</taxon>
        <taxon>Pseudomonadati</taxon>
        <taxon>Pseudomonadota</taxon>
        <taxon>Gammaproteobacteria</taxon>
        <taxon>Oceanospirillales</taxon>
        <taxon>Zooshikellaceae</taxon>
        <taxon>Spartinivicinus</taxon>
    </lineage>
</organism>
<evidence type="ECO:0000313" key="7">
    <source>
        <dbReference type="Proteomes" id="UP000569732"/>
    </source>
</evidence>
<accession>A0A853IA63</accession>
<dbReference type="Pfam" id="PF04717">
    <property type="entry name" value="Phage_base_V"/>
    <property type="match status" value="1"/>
</dbReference>
<comment type="caution">
    <text evidence="6">The sequence shown here is derived from an EMBL/GenBank/DDBJ whole genome shotgun (WGS) entry which is preliminary data.</text>
</comment>
<proteinExistence type="inferred from homology"/>
<dbReference type="Gene3D" id="4.10.220.110">
    <property type="match status" value="1"/>
</dbReference>
<sequence length="703" mass="78321">MVLAANRSRFTIEVSGSQEPLRVIGFKGTEALSEAYQFDVVVASENPNLDTAAFIKQAAVLTIQGEASPGESDSRLVHGEICLFQQQEIGRKFHTYKIRLVPKIWYLQHRTNSLVFQNLTVPDIIKQVFETAQISGQHYLFRLTANYSPRVYCVQHQETDYQFICRLIREEGMHFHFEHEVDGHKLIIGDNKPAFPQLSKALDYYPVSGMVPEQDTLYRLSFKHKTGVGKVVLQDFNFEQPGLNLAVNQAKKQQQALEYYHYPGEYDLPANGESRAKLQLQALQAAQREVTGQANAARLTAGHRIIVQQHPVKKLNQDYLLVKVEHIGRQPQSLEEEANGKGSQYNNRFVALPSEIPFRSQADEESNQIAHQPKGIQTAVVTGPGGEEVYTNAHGQIKVQYQWDRQGQLNENSSCWIRVVQNWTGSQWGSLVLPRVGQEIMLDFINSNPSQPIVVGRLYNKLQRTPYKLPINKTRTTLKSQSSLGGEGFNEIRFEDKKGQEQVFIHAEKELDLHVKNEQREQVKRNRHLITQAARYEQIKSEQHVVIDMAKYLQTAQSQHQTVGNNYQLTTATAHLEQAGQEAHLKSGMKIIIEAGSQATLKVGGTFITLGSDGIKVQGPLVRLNSGGSASSGSAISPAVAMAAVQAATDIAGKVTAALTAVPSQMDKLNFPTLCSGQLNKGRNNDAAFCEQCEQAAEQGGDE</sequence>
<evidence type="ECO:0000256" key="3">
    <source>
        <dbReference type="ARBA" id="ARBA00022525"/>
    </source>
</evidence>
<keyword evidence="3" id="KW-0964">Secreted</keyword>
<dbReference type="PANTHER" id="PTHR32305:SF15">
    <property type="entry name" value="PROTEIN RHSA-RELATED"/>
    <property type="match status" value="1"/>
</dbReference>
<evidence type="ECO:0000259" key="4">
    <source>
        <dbReference type="Pfam" id="PF04717"/>
    </source>
</evidence>